<dbReference type="InterPro" id="IPR036291">
    <property type="entry name" value="NAD(P)-bd_dom_sf"/>
</dbReference>
<dbReference type="GO" id="GO:0016874">
    <property type="term" value="F:ligase activity"/>
    <property type="evidence" value="ECO:0007669"/>
    <property type="project" value="UniProtKB-KW"/>
</dbReference>
<dbReference type="SUPFAM" id="SSF56059">
    <property type="entry name" value="Glutathione synthetase ATP-binding domain-like"/>
    <property type="match status" value="1"/>
</dbReference>
<dbReference type="EMBL" id="JAXCEI010000002">
    <property type="protein sequence ID" value="MFA1538154.1"/>
    <property type="molecule type" value="Genomic_DNA"/>
</dbReference>
<evidence type="ECO:0000313" key="5">
    <source>
        <dbReference type="Proteomes" id="UP001569963"/>
    </source>
</evidence>
<dbReference type="Gene3D" id="3.40.50.720">
    <property type="entry name" value="NAD(P)-binding Rossmann-like Domain"/>
    <property type="match status" value="1"/>
</dbReference>
<proteinExistence type="predicted"/>
<evidence type="ECO:0000256" key="2">
    <source>
        <dbReference type="SAM" id="MobiDB-lite"/>
    </source>
</evidence>
<dbReference type="SUPFAM" id="SSF52210">
    <property type="entry name" value="Succinyl-CoA synthetase domains"/>
    <property type="match status" value="2"/>
</dbReference>
<dbReference type="Pfam" id="PF13380">
    <property type="entry name" value="CoA_binding_2"/>
    <property type="match status" value="1"/>
</dbReference>
<dbReference type="Pfam" id="PF13607">
    <property type="entry name" value="Succ_CoA_lig"/>
    <property type="match status" value="1"/>
</dbReference>
<dbReference type="PROSITE" id="PS50975">
    <property type="entry name" value="ATP_GRASP"/>
    <property type="match status" value="1"/>
</dbReference>
<organism evidence="4 5">
    <name type="scientific">Actinomadura monticuli</name>
    <dbReference type="NCBI Taxonomy" id="3097367"/>
    <lineage>
        <taxon>Bacteria</taxon>
        <taxon>Bacillati</taxon>
        <taxon>Actinomycetota</taxon>
        <taxon>Actinomycetes</taxon>
        <taxon>Streptosporangiales</taxon>
        <taxon>Thermomonosporaceae</taxon>
        <taxon>Actinomadura</taxon>
    </lineage>
</organism>
<protein>
    <submittedName>
        <fullName evidence="4">Acetate--CoA ligase family protein</fullName>
    </submittedName>
</protein>
<feature type="compositionally biased region" description="Basic and acidic residues" evidence="2">
    <location>
        <begin position="465"/>
        <end position="475"/>
    </location>
</feature>
<gene>
    <name evidence="4" type="ORF">SM611_04365</name>
</gene>
<dbReference type="Proteomes" id="UP001569963">
    <property type="component" value="Unassembled WGS sequence"/>
</dbReference>
<dbReference type="SUPFAM" id="SSF51735">
    <property type="entry name" value="NAD(P)-binding Rossmann-fold domains"/>
    <property type="match status" value="1"/>
</dbReference>
<keyword evidence="1" id="KW-0067">ATP-binding</keyword>
<dbReference type="PANTHER" id="PTHR42793:SF4">
    <property type="entry name" value="BLL6376 PROTEIN"/>
    <property type="match status" value="1"/>
</dbReference>
<evidence type="ECO:0000259" key="3">
    <source>
        <dbReference type="PROSITE" id="PS50975"/>
    </source>
</evidence>
<dbReference type="InterPro" id="IPR016102">
    <property type="entry name" value="Succinyl-CoA_synth-like"/>
</dbReference>
<evidence type="ECO:0000313" key="4">
    <source>
        <dbReference type="EMBL" id="MFA1538154.1"/>
    </source>
</evidence>
<dbReference type="Gene3D" id="3.30.470.20">
    <property type="entry name" value="ATP-grasp fold, B domain"/>
    <property type="match status" value="1"/>
</dbReference>
<feature type="region of interest" description="Disordered" evidence="2">
    <location>
        <begin position="465"/>
        <end position="485"/>
    </location>
</feature>
<dbReference type="InterPro" id="IPR013815">
    <property type="entry name" value="ATP_grasp_subdomain_1"/>
</dbReference>
<feature type="domain" description="ATP-grasp" evidence="3">
    <location>
        <begin position="492"/>
        <end position="528"/>
    </location>
</feature>
<dbReference type="InterPro" id="IPR003781">
    <property type="entry name" value="CoA-bd"/>
</dbReference>
<dbReference type="SMART" id="SM00881">
    <property type="entry name" value="CoA_binding"/>
    <property type="match status" value="1"/>
</dbReference>
<comment type="caution">
    <text evidence="4">The sequence shown here is derived from an EMBL/GenBank/DDBJ whole genome shotgun (WGS) entry which is preliminary data.</text>
</comment>
<dbReference type="Gene3D" id="3.40.50.261">
    <property type="entry name" value="Succinyl-CoA synthetase domains"/>
    <property type="match status" value="2"/>
</dbReference>
<keyword evidence="4" id="KW-0436">Ligase</keyword>
<accession>A0ABV4Q4S8</accession>
<dbReference type="Gene3D" id="3.30.1490.20">
    <property type="entry name" value="ATP-grasp fold, A domain"/>
    <property type="match status" value="1"/>
</dbReference>
<keyword evidence="1" id="KW-0547">Nucleotide-binding</keyword>
<evidence type="ECO:0000256" key="1">
    <source>
        <dbReference type="PROSITE-ProRule" id="PRU00409"/>
    </source>
</evidence>
<dbReference type="RefSeq" id="WP_371947495.1">
    <property type="nucleotide sequence ID" value="NZ_JAXCEI010000002.1"/>
</dbReference>
<dbReference type="InterPro" id="IPR011761">
    <property type="entry name" value="ATP-grasp"/>
</dbReference>
<keyword evidence="5" id="KW-1185">Reference proteome</keyword>
<name>A0ABV4Q4S8_9ACTN</name>
<dbReference type="Pfam" id="PF13549">
    <property type="entry name" value="ATP-grasp_5"/>
    <property type="match status" value="1"/>
</dbReference>
<sequence length="708" mass="72317">MTQTATEPPAGVAALTPLVAPRSIAVVGASDQPARIGGRILARLKETYQGAIFPVNASRDTVQGLPAHPGISAVPEPVDLAIVAAPGPAVPQIARDAAARGTGALLVLSAGFGEVGEEGRRAQDELAAIGAGSGMRICGPNCIGIMNLTIGLRAVFSTLTDVPQETGGIGIVSQSGGFGMGMFETAQRSGLGVSYVLATGNEADVTCGEMVGHLVEQPDVRVIALFMEGLRKPAGLLAAARRALELGKPIVAVRTGRSQVGARAAASHTGALSSADDVVSAAFEGAGIIRVDGPAELIEFARVFAAGRRPAGRRLAVVTSSGGAGVLMADAAEAAGLEMPRPAGALADALDGLVPSFGSTANPIDPTAQIVNDQSMLRELFTKVTAAPDYDMVVVAGVARGLGPALRETVQAACDSTDKPFAAWAAQEVALDLTARGVTACHDPMLLIRGLGELARYQETRERLLGEPFHPREDPSPGAEPPSRRLAEHVSRRYLVEAGIPVPDERVVTGAAEAVAAAAELGGTVVLKLSADWLSHKSEHGAVRVGLSGRDEVEGAYAALAALGEELRPEGAPDAVVLVQRMAEPGLELVCGLFTDPTFGPVVTVGLGGTLVEIVRDRRLALAPVGPAEAGRLVRELAGGRLVGAVRGLTEAQAATVAGVLVRLGGTVRRHPEIRELELNPLIVGPSGAVAVDALAVVSQTATGEPPC</sequence>
<reference evidence="4 5" key="1">
    <citation type="submission" date="2023-11" db="EMBL/GenBank/DDBJ databases">
        <title>Actinomadura monticuli sp. nov., isolated from volcanic ash.</title>
        <authorList>
            <person name="Lee S.D."/>
            <person name="Yang H."/>
            <person name="Kim I.S."/>
        </authorList>
    </citation>
    <scope>NUCLEOTIDE SEQUENCE [LARGE SCALE GENOMIC DNA]</scope>
    <source>
        <strain evidence="4 5">DLS-62</strain>
    </source>
</reference>
<dbReference type="PANTHER" id="PTHR42793">
    <property type="entry name" value="COA BINDING DOMAIN CONTAINING PROTEIN"/>
    <property type="match status" value="1"/>
</dbReference>
<dbReference type="InterPro" id="IPR032875">
    <property type="entry name" value="Succ_CoA_lig_flav_dom"/>
</dbReference>